<dbReference type="EMBL" id="VUJX02000004">
    <property type="protein sequence ID" value="KAL0937812.1"/>
    <property type="molecule type" value="Genomic_DNA"/>
</dbReference>
<name>A0ACC3Z144_COLTU</name>
<accession>A0ACC3Z144</accession>
<sequence>MDIALAPNSDYAIFKIRFPVLGRSHKTALSHGPHISIIERVHSSSIHAFFYSFVPRFPASLIPNVSRPCTSTRKKKTFLYIICCLSRQVHKEGYKERRRGDNTETGFSMVTT</sequence>
<evidence type="ECO:0000313" key="1">
    <source>
        <dbReference type="EMBL" id="KAL0937812.1"/>
    </source>
</evidence>
<dbReference type="Proteomes" id="UP000805649">
    <property type="component" value="Unassembled WGS sequence"/>
</dbReference>
<organism evidence="1 2">
    <name type="scientific">Colletotrichum truncatum</name>
    <name type="common">Anthracnose fungus</name>
    <name type="synonym">Colletotrichum capsici</name>
    <dbReference type="NCBI Taxonomy" id="5467"/>
    <lineage>
        <taxon>Eukaryota</taxon>
        <taxon>Fungi</taxon>
        <taxon>Dikarya</taxon>
        <taxon>Ascomycota</taxon>
        <taxon>Pezizomycotina</taxon>
        <taxon>Sordariomycetes</taxon>
        <taxon>Hypocreomycetidae</taxon>
        <taxon>Glomerellales</taxon>
        <taxon>Glomerellaceae</taxon>
        <taxon>Colletotrichum</taxon>
        <taxon>Colletotrichum truncatum species complex</taxon>
    </lineage>
</organism>
<proteinExistence type="predicted"/>
<keyword evidence="2" id="KW-1185">Reference proteome</keyword>
<reference evidence="1 2" key="1">
    <citation type="journal article" date="2020" name="Phytopathology">
        <title>Genome Sequence Resources of Colletotrichum truncatum, C. plurivorum, C. musicola, and C. sojae: Four Species Pathogenic to Soybean (Glycine max).</title>
        <authorList>
            <person name="Rogerio F."/>
            <person name="Boufleur T.R."/>
            <person name="Ciampi-Guillardi M."/>
            <person name="Sukno S.A."/>
            <person name="Thon M.R."/>
            <person name="Massola Junior N.S."/>
            <person name="Baroncelli R."/>
        </authorList>
    </citation>
    <scope>NUCLEOTIDE SEQUENCE [LARGE SCALE GENOMIC DNA]</scope>
    <source>
        <strain evidence="1 2">CMES1059</strain>
    </source>
</reference>
<evidence type="ECO:0000313" key="2">
    <source>
        <dbReference type="Proteomes" id="UP000805649"/>
    </source>
</evidence>
<protein>
    <submittedName>
        <fullName evidence="1">Uncharacterized protein</fullName>
    </submittedName>
</protein>
<gene>
    <name evidence="1" type="ORF">CTRU02_207543</name>
</gene>
<comment type="caution">
    <text evidence="1">The sequence shown here is derived from an EMBL/GenBank/DDBJ whole genome shotgun (WGS) entry which is preliminary data.</text>
</comment>